<dbReference type="SMART" id="SM00257">
    <property type="entry name" value="LysM"/>
    <property type="match status" value="1"/>
</dbReference>
<keyword evidence="2" id="KW-1133">Transmembrane helix</keyword>
<keyword evidence="2" id="KW-0812">Transmembrane</keyword>
<sequence>MYLLIACSVSWLCLIGAFVTTWVHLPTPRSTTDLVVIIVVGTAAVLSSRLGVVSLLTLLIRLLPNGRMRTIVTRSVVRIVPTLLRSSVLAAASASLAVNAAQASHPPTSTLMNEVHAAPAGSASATLDPGWPTELPDDPLPDPGWPTTPPTAEPTSPAAEPAPSPPLNRPPKDAGSAQAADPADGDNDRGQGIDHPVDDAPDDHDEDDDAPDDHDEDPGIYIVGPGESLWSIAADHPSSGGTTQGFVDDIYSANRDVIGANPNLIMPGQRLEIQP</sequence>
<proteinExistence type="predicted"/>
<organism evidence="4 5">
    <name type="scientific">Brevibacterium aurantiacum</name>
    <dbReference type="NCBI Taxonomy" id="273384"/>
    <lineage>
        <taxon>Bacteria</taxon>
        <taxon>Bacillati</taxon>
        <taxon>Actinomycetota</taxon>
        <taxon>Actinomycetes</taxon>
        <taxon>Micrococcales</taxon>
        <taxon>Brevibacteriaceae</taxon>
        <taxon>Brevibacterium</taxon>
    </lineage>
</organism>
<keyword evidence="5" id="KW-1185">Reference proteome</keyword>
<reference evidence="4 5" key="1">
    <citation type="submission" date="2019-07" db="EMBL/GenBank/DDBJ databases">
        <title>Draft genome sequence of Brevibacterium aurantiacum XU54 isolated from Xinjiang China.</title>
        <authorList>
            <person name="Xu X."/>
        </authorList>
    </citation>
    <scope>NUCLEOTIDE SEQUENCE [LARGE SCALE GENOMIC DNA]</scope>
    <source>
        <strain evidence="4 5">XU54</strain>
    </source>
</reference>
<dbReference type="AlphaFoldDB" id="A0A556CMN1"/>
<name>A0A556CMN1_BREAU</name>
<keyword evidence="2" id="KW-0472">Membrane</keyword>
<evidence type="ECO:0000256" key="2">
    <source>
        <dbReference type="SAM" id="Phobius"/>
    </source>
</evidence>
<feature type="region of interest" description="Disordered" evidence="1">
    <location>
        <begin position="121"/>
        <end position="245"/>
    </location>
</feature>
<dbReference type="CDD" id="cd00118">
    <property type="entry name" value="LysM"/>
    <property type="match status" value="1"/>
</dbReference>
<feature type="compositionally biased region" description="Basic and acidic residues" evidence="1">
    <location>
        <begin position="186"/>
        <end position="198"/>
    </location>
</feature>
<dbReference type="PANTHER" id="PTHR34700">
    <property type="entry name" value="POTASSIUM BINDING PROTEIN KBP"/>
    <property type="match status" value="1"/>
</dbReference>
<dbReference type="RefSeq" id="WP_143921248.1">
    <property type="nucleotide sequence ID" value="NZ_VLTK01000002.1"/>
</dbReference>
<dbReference type="InterPro" id="IPR018392">
    <property type="entry name" value="LysM"/>
</dbReference>
<dbReference type="Proteomes" id="UP000316406">
    <property type="component" value="Unassembled WGS sequence"/>
</dbReference>
<dbReference type="InterPro" id="IPR052196">
    <property type="entry name" value="Bact_Kbp"/>
</dbReference>
<gene>
    <name evidence="4" type="ORF">FO013_03895</name>
</gene>
<evidence type="ECO:0000313" key="4">
    <source>
        <dbReference type="EMBL" id="TSI18695.1"/>
    </source>
</evidence>
<feature type="domain" description="LysM" evidence="3">
    <location>
        <begin position="219"/>
        <end position="273"/>
    </location>
</feature>
<evidence type="ECO:0000259" key="3">
    <source>
        <dbReference type="PROSITE" id="PS51782"/>
    </source>
</evidence>
<dbReference type="PANTHER" id="PTHR34700:SF4">
    <property type="entry name" value="PHAGE-LIKE ELEMENT PBSX PROTEIN XKDP"/>
    <property type="match status" value="1"/>
</dbReference>
<dbReference type="Pfam" id="PF01476">
    <property type="entry name" value="LysM"/>
    <property type="match status" value="1"/>
</dbReference>
<evidence type="ECO:0000313" key="5">
    <source>
        <dbReference type="Proteomes" id="UP000316406"/>
    </source>
</evidence>
<accession>A0A556CMN1</accession>
<dbReference type="PROSITE" id="PS51782">
    <property type="entry name" value="LYSM"/>
    <property type="match status" value="1"/>
</dbReference>
<dbReference type="InterPro" id="IPR036779">
    <property type="entry name" value="LysM_dom_sf"/>
</dbReference>
<feature type="compositionally biased region" description="Pro residues" evidence="1">
    <location>
        <begin position="141"/>
        <end position="152"/>
    </location>
</feature>
<feature type="compositionally biased region" description="Pro residues" evidence="1">
    <location>
        <begin position="160"/>
        <end position="169"/>
    </location>
</feature>
<dbReference type="SUPFAM" id="SSF54106">
    <property type="entry name" value="LysM domain"/>
    <property type="match status" value="1"/>
</dbReference>
<dbReference type="EMBL" id="VLTK01000002">
    <property type="protein sequence ID" value="TSI18695.1"/>
    <property type="molecule type" value="Genomic_DNA"/>
</dbReference>
<feature type="transmembrane region" description="Helical" evidence="2">
    <location>
        <begin position="35"/>
        <end position="60"/>
    </location>
</feature>
<evidence type="ECO:0000256" key="1">
    <source>
        <dbReference type="SAM" id="MobiDB-lite"/>
    </source>
</evidence>
<dbReference type="Gene3D" id="3.10.350.10">
    <property type="entry name" value="LysM domain"/>
    <property type="match status" value="1"/>
</dbReference>
<protein>
    <submittedName>
        <fullName evidence="4">LysM peptidoglycan-binding domain-containing protein</fullName>
    </submittedName>
</protein>
<comment type="caution">
    <text evidence="4">The sequence shown here is derived from an EMBL/GenBank/DDBJ whole genome shotgun (WGS) entry which is preliminary data.</text>
</comment>
<dbReference type="OrthoDB" id="3210682at2"/>
<feature type="compositionally biased region" description="Acidic residues" evidence="1">
    <location>
        <begin position="199"/>
        <end position="218"/>
    </location>
</feature>